<feature type="transmembrane region" description="Helical" evidence="6">
    <location>
        <begin position="303"/>
        <end position="325"/>
    </location>
</feature>
<dbReference type="GO" id="GO:0022857">
    <property type="term" value="F:transmembrane transporter activity"/>
    <property type="evidence" value="ECO:0007669"/>
    <property type="project" value="InterPro"/>
</dbReference>
<feature type="domain" description="Major facilitator superfamily (MFS) profile" evidence="7">
    <location>
        <begin position="10"/>
        <end position="465"/>
    </location>
</feature>
<feature type="transmembrane region" description="Helical" evidence="6">
    <location>
        <begin position="407"/>
        <end position="423"/>
    </location>
</feature>
<evidence type="ECO:0000256" key="4">
    <source>
        <dbReference type="ARBA" id="ARBA00022989"/>
    </source>
</evidence>
<keyword evidence="3 6" id="KW-0812">Transmembrane</keyword>
<dbReference type="Proteomes" id="UP000003277">
    <property type="component" value="Unassembled WGS sequence"/>
</dbReference>
<keyword evidence="4 6" id="KW-1133">Transmembrane helix</keyword>
<comment type="subcellular location">
    <subcellularLocation>
        <location evidence="1">Cell membrane</location>
        <topology evidence="1">Multi-pass membrane protein</topology>
    </subcellularLocation>
</comment>
<dbReference type="PATRIC" id="fig|742743.3.peg.1229"/>
<comment type="caution">
    <text evidence="8">The sequence shown here is derived from an EMBL/GenBank/DDBJ whole genome shotgun (WGS) entry which is preliminary data.</text>
</comment>
<evidence type="ECO:0000256" key="2">
    <source>
        <dbReference type="ARBA" id="ARBA00022448"/>
    </source>
</evidence>
<dbReference type="Gene3D" id="1.20.1720.10">
    <property type="entry name" value="Multidrug resistance protein D"/>
    <property type="match status" value="1"/>
</dbReference>
<evidence type="ECO:0000313" key="9">
    <source>
        <dbReference type="Proteomes" id="UP000003277"/>
    </source>
</evidence>
<feature type="transmembrane region" description="Helical" evidence="6">
    <location>
        <begin position="443"/>
        <end position="461"/>
    </location>
</feature>
<accession>H1D0S1</accession>
<feature type="transmembrane region" description="Helical" evidence="6">
    <location>
        <begin position="223"/>
        <end position="244"/>
    </location>
</feature>
<dbReference type="OrthoDB" id="146256at2"/>
<dbReference type="STRING" id="742743.HMPREF9453_01209"/>
<dbReference type="Gene3D" id="1.20.1250.20">
    <property type="entry name" value="MFS general substrate transporter like domains"/>
    <property type="match status" value="1"/>
</dbReference>
<feature type="transmembrane region" description="Helical" evidence="6">
    <location>
        <begin position="337"/>
        <end position="355"/>
    </location>
</feature>
<reference evidence="8 9" key="1">
    <citation type="submission" date="2011-11" db="EMBL/GenBank/DDBJ databases">
        <title>The Genome Sequence of Dialister succinatiphilus YIT 11850.</title>
        <authorList>
            <consortium name="The Broad Institute Genome Sequencing Platform"/>
            <person name="Earl A."/>
            <person name="Ward D."/>
            <person name="Feldgarden M."/>
            <person name="Gevers D."/>
            <person name="Morotomi M."/>
            <person name="Young S.K."/>
            <person name="Zeng Q."/>
            <person name="Gargeya S."/>
            <person name="Fitzgerald M."/>
            <person name="Haas B."/>
            <person name="Abouelleil A."/>
            <person name="Alvarado L."/>
            <person name="Arachchi H.M."/>
            <person name="Berlin A."/>
            <person name="Brown A."/>
            <person name="Chapman S.B."/>
            <person name="Dunbar C."/>
            <person name="Gearin G."/>
            <person name="Goldberg J."/>
            <person name="Griggs A."/>
            <person name="Gujja S."/>
            <person name="Heiman D."/>
            <person name="Howarth C."/>
            <person name="Lui A."/>
            <person name="MacDonald P.J.P."/>
            <person name="Montmayeur A."/>
            <person name="Murphy C."/>
            <person name="Neiman D."/>
            <person name="Pearson M."/>
            <person name="Priest M."/>
            <person name="Roberts A."/>
            <person name="Saif S."/>
            <person name="Shea T."/>
            <person name="Sisk P."/>
            <person name="Stolte C."/>
            <person name="Sykes S."/>
            <person name="Wortman J."/>
            <person name="Nusbaum C."/>
            <person name="Birren B."/>
        </authorList>
    </citation>
    <scope>NUCLEOTIDE SEQUENCE [LARGE SCALE GENOMIC DNA]</scope>
    <source>
        <strain evidence="8 9">YIT 11850</strain>
    </source>
</reference>
<feature type="transmembrane region" description="Helical" evidence="6">
    <location>
        <begin position="12"/>
        <end position="36"/>
    </location>
</feature>
<name>H1D0S1_9FIRM</name>
<dbReference type="InterPro" id="IPR036259">
    <property type="entry name" value="MFS_trans_sf"/>
</dbReference>
<dbReference type="SUPFAM" id="SSF103473">
    <property type="entry name" value="MFS general substrate transporter"/>
    <property type="match status" value="1"/>
</dbReference>
<dbReference type="PANTHER" id="PTHR42718">
    <property type="entry name" value="MAJOR FACILITATOR SUPERFAMILY MULTIDRUG TRANSPORTER MFSC"/>
    <property type="match status" value="1"/>
</dbReference>
<evidence type="ECO:0000256" key="1">
    <source>
        <dbReference type="ARBA" id="ARBA00004651"/>
    </source>
</evidence>
<dbReference type="InterPro" id="IPR011701">
    <property type="entry name" value="MFS"/>
</dbReference>
<feature type="transmembrane region" description="Helical" evidence="6">
    <location>
        <begin position="270"/>
        <end position="291"/>
    </location>
</feature>
<keyword evidence="5 6" id="KW-0472">Membrane</keyword>
<dbReference type="HOGENOM" id="CLU_000960_28_0_9"/>
<dbReference type="eggNOG" id="COG2814">
    <property type="taxonomic scope" value="Bacteria"/>
</dbReference>
<feature type="transmembrane region" description="Helical" evidence="6">
    <location>
        <begin position="168"/>
        <end position="186"/>
    </location>
</feature>
<keyword evidence="2" id="KW-0813">Transport</keyword>
<dbReference type="EMBL" id="ADLT01000041">
    <property type="protein sequence ID" value="EHO62866.1"/>
    <property type="molecule type" value="Genomic_DNA"/>
</dbReference>
<feature type="transmembrane region" description="Helical" evidence="6">
    <location>
        <begin position="80"/>
        <end position="97"/>
    </location>
</feature>
<feature type="transmembrane region" description="Helical" evidence="6">
    <location>
        <begin position="48"/>
        <end position="68"/>
    </location>
</feature>
<feature type="transmembrane region" description="Helical" evidence="6">
    <location>
        <begin position="135"/>
        <end position="156"/>
    </location>
</feature>
<feature type="transmembrane region" description="Helical" evidence="6">
    <location>
        <begin position="103"/>
        <end position="123"/>
    </location>
</feature>
<gene>
    <name evidence="8" type="ORF">HMPREF9453_01209</name>
</gene>
<sequence length="467" mass="49928">MQFERRLDRKLVFSIIAAGILSFTGVVIETAMNVTFPSLMKEFSVSTALVQWITTGYLLVLAVVIPLSGYLKERFLMKRLFLTASGLFILGTLLGAWSPDFLLLLLGRILQGAGTGIALPLMFNIIMDQAPLNRLGFMVGAAMLVCALAPAVGPSIGGYIVSLFGWRMIFWAVLPLLLLSFVLGGLSVRQSSNLRRPSFDAMGLLYLALSFTCLLLGCTELGHGSITFTAALLFAGFLLALFLFRKEEKKLANQGKRPLLHMGALKNRPFVLGALGLSLLQFLCLALGFLLPCFSQIVTGENAFAAGCILLPGCLLGALFAPLSGRIYDRFGARRPVLLGSMFLILSMVLFNAALPFASTGILTVCYLFFAAGQGMSVGNILTYSLSVLDRSMKPDGNAICNTAQQLSGAVGTAVAAAIVSAAQTDGAGDFARATALGTAEALLVLLFLSLLQFLALFLSFRKEGRL</sequence>
<proteinExistence type="predicted"/>
<keyword evidence="9" id="KW-1185">Reference proteome</keyword>
<dbReference type="PANTHER" id="PTHR42718:SF9">
    <property type="entry name" value="MAJOR FACILITATOR SUPERFAMILY MULTIDRUG TRANSPORTER MFSC"/>
    <property type="match status" value="1"/>
</dbReference>
<dbReference type="Pfam" id="PF07690">
    <property type="entry name" value="MFS_1"/>
    <property type="match status" value="2"/>
</dbReference>
<feature type="transmembrane region" description="Helical" evidence="6">
    <location>
        <begin position="361"/>
        <end position="386"/>
    </location>
</feature>
<evidence type="ECO:0000256" key="3">
    <source>
        <dbReference type="ARBA" id="ARBA00022692"/>
    </source>
</evidence>
<evidence type="ECO:0000313" key="8">
    <source>
        <dbReference type="EMBL" id="EHO62866.1"/>
    </source>
</evidence>
<organism evidence="8 9">
    <name type="scientific">Dialister succinatiphilus YIT 11850</name>
    <dbReference type="NCBI Taxonomy" id="742743"/>
    <lineage>
        <taxon>Bacteria</taxon>
        <taxon>Bacillati</taxon>
        <taxon>Bacillota</taxon>
        <taxon>Negativicutes</taxon>
        <taxon>Veillonellales</taxon>
        <taxon>Veillonellaceae</taxon>
        <taxon>Dialister</taxon>
    </lineage>
</organism>
<dbReference type="RefSeq" id="WP_008859703.1">
    <property type="nucleotide sequence ID" value="NZ_JH591188.1"/>
</dbReference>
<protein>
    <submittedName>
        <fullName evidence="8">Drug:H+ antiporter-2 (14 Spanner) (DHA2) family drug resistance MFS transporter</fullName>
    </submittedName>
</protein>
<dbReference type="PRINTS" id="PR01036">
    <property type="entry name" value="TCRTETB"/>
</dbReference>
<dbReference type="AlphaFoldDB" id="H1D0S1"/>
<dbReference type="GO" id="GO:0005886">
    <property type="term" value="C:plasma membrane"/>
    <property type="evidence" value="ECO:0007669"/>
    <property type="project" value="UniProtKB-SubCell"/>
</dbReference>
<evidence type="ECO:0000256" key="6">
    <source>
        <dbReference type="SAM" id="Phobius"/>
    </source>
</evidence>
<dbReference type="InterPro" id="IPR020846">
    <property type="entry name" value="MFS_dom"/>
</dbReference>
<dbReference type="PROSITE" id="PS50850">
    <property type="entry name" value="MFS"/>
    <property type="match status" value="1"/>
</dbReference>
<feature type="transmembrane region" description="Helical" evidence="6">
    <location>
        <begin position="198"/>
        <end position="217"/>
    </location>
</feature>
<evidence type="ECO:0000259" key="7">
    <source>
        <dbReference type="PROSITE" id="PS50850"/>
    </source>
</evidence>
<evidence type="ECO:0000256" key="5">
    <source>
        <dbReference type="ARBA" id="ARBA00023136"/>
    </source>
</evidence>